<keyword evidence="3" id="KW-1185">Reference proteome</keyword>
<sequence length="119" mass="13687">MQGSMMFSRMLGSTIAFLLVVLAVSFCKCFSCLYLSRDCFKQWWILIDLLLILADCFSCSVFLVLFIHLALLTSSHDHARSSNYSLMAKCFEDVGVCRLRVNKTNITFCFKQQISCYKH</sequence>
<keyword evidence="1" id="KW-1133">Transmembrane helix</keyword>
<proteinExistence type="predicted"/>
<keyword evidence="1" id="KW-0812">Transmembrane</keyword>
<keyword evidence="1" id="KW-0472">Membrane</keyword>
<gene>
    <name evidence="2" type="ORF">LVIROSA_LOCUS36815</name>
</gene>
<evidence type="ECO:0008006" key="4">
    <source>
        <dbReference type="Google" id="ProtNLM"/>
    </source>
</evidence>
<reference evidence="2 3" key="1">
    <citation type="submission" date="2022-01" db="EMBL/GenBank/DDBJ databases">
        <authorList>
            <person name="Xiong W."/>
            <person name="Schranz E."/>
        </authorList>
    </citation>
    <scope>NUCLEOTIDE SEQUENCE [LARGE SCALE GENOMIC DNA]</scope>
</reference>
<feature type="transmembrane region" description="Helical" evidence="1">
    <location>
        <begin position="43"/>
        <end position="72"/>
    </location>
</feature>
<organism evidence="2 3">
    <name type="scientific">Lactuca virosa</name>
    <dbReference type="NCBI Taxonomy" id="75947"/>
    <lineage>
        <taxon>Eukaryota</taxon>
        <taxon>Viridiplantae</taxon>
        <taxon>Streptophyta</taxon>
        <taxon>Embryophyta</taxon>
        <taxon>Tracheophyta</taxon>
        <taxon>Spermatophyta</taxon>
        <taxon>Magnoliopsida</taxon>
        <taxon>eudicotyledons</taxon>
        <taxon>Gunneridae</taxon>
        <taxon>Pentapetalae</taxon>
        <taxon>asterids</taxon>
        <taxon>campanulids</taxon>
        <taxon>Asterales</taxon>
        <taxon>Asteraceae</taxon>
        <taxon>Cichorioideae</taxon>
        <taxon>Cichorieae</taxon>
        <taxon>Lactucinae</taxon>
        <taxon>Lactuca</taxon>
    </lineage>
</organism>
<protein>
    <recommendedName>
        <fullName evidence="4">CASP-like protein</fullName>
    </recommendedName>
</protein>
<name>A0AAU9PPB0_9ASTR</name>
<comment type="caution">
    <text evidence="2">The sequence shown here is derived from an EMBL/GenBank/DDBJ whole genome shotgun (WGS) entry which is preliminary data.</text>
</comment>
<evidence type="ECO:0000313" key="2">
    <source>
        <dbReference type="EMBL" id="CAH1451457.1"/>
    </source>
</evidence>
<dbReference type="EMBL" id="CAKMRJ010005745">
    <property type="protein sequence ID" value="CAH1451457.1"/>
    <property type="molecule type" value="Genomic_DNA"/>
</dbReference>
<accession>A0AAU9PPB0</accession>
<dbReference type="AlphaFoldDB" id="A0AAU9PPB0"/>
<evidence type="ECO:0000313" key="3">
    <source>
        <dbReference type="Proteomes" id="UP001157418"/>
    </source>
</evidence>
<evidence type="ECO:0000256" key="1">
    <source>
        <dbReference type="SAM" id="Phobius"/>
    </source>
</evidence>
<dbReference type="Proteomes" id="UP001157418">
    <property type="component" value="Unassembled WGS sequence"/>
</dbReference>